<organism evidence="6 7">
    <name type="scientific">Agrobacterium tumefaciens</name>
    <dbReference type="NCBI Taxonomy" id="358"/>
    <lineage>
        <taxon>Bacteria</taxon>
        <taxon>Pseudomonadati</taxon>
        <taxon>Pseudomonadota</taxon>
        <taxon>Alphaproteobacteria</taxon>
        <taxon>Hyphomicrobiales</taxon>
        <taxon>Rhizobiaceae</taxon>
        <taxon>Rhizobium/Agrobacterium group</taxon>
        <taxon>Agrobacterium</taxon>
        <taxon>Agrobacterium tumefaciens complex</taxon>
    </lineage>
</organism>
<dbReference type="GO" id="GO:0019521">
    <property type="term" value="P:D-gluconate metabolic process"/>
    <property type="evidence" value="ECO:0007669"/>
    <property type="project" value="UniProtKB-KW"/>
</dbReference>
<dbReference type="InterPro" id="IPR013328">
    <property type="entry name" value="6PGD_dom2"/>
</dbReference>
<sequence length="334" mass="35149">MQIGMVGLGRMGANMVRRLLRQGHECVVFDVNPGNVDALVKEGATGATSPDELVGKMSSPRAVWLMLPAAITPKIARDFAGKLQAGDAIIDGGNSFYRDAIDLAAEFAPIGIDFIDAGTSGGVWGLERGYSLMIGGPVDAVKRLDPIFASLAPGAGLGIAADPVTGTSPMGYLHCGPSGAGHFVKMVHNGIEYGVMAAYAEGLNILKAANAGTQHREADAETAPLAHPQYYQFDFDLPAVTEVWRHGSVISSWLLDLTAEALKQDPHLDQYGGRVSDSGEGRWTLQAAVETGVPAPVLASALFERFSSRGEAEFAGKVLSAMRNAFGGHLEKSK</sequence>
<dbReference type="RefSeq" id="WP_063951767.1">
    <property type="nucleotide sequence ID" value="NZ_LXPS01000041.1"/>
</dbReference>
<gene>
    <name evidence="6" type="ORF">A7J57_07315</name>
</gene>
<dbReference type="InterPro" id="IPR008927">
    <property type="entry name" value="6-PGluconate_DH-like_C_sf"/>
</dbReference>
<comment type="caution">
    <text evidence="6">The sequence shown here is derived from an EMBL/GenBank/DDBJ whole genome shotgun (WGS) entry which is preliminary data.</text>
</comment>
<dbReference type="InterPro" id="IPR006183">
    <property type="entry name" value="Pgluconate_DH"/>
</dbReference>
<dbReference type="PANTHER" id="PTHR11811">
    <property type="entry name" value="6-PHOSPHOGLUCONATE DEHYDROGENASE"/>
    <property type="match status" value="1"/>
</dbReference>
<evidence type="ECO:0000259" key="5">
    <source>
        <dbReference type="SMART" id="SM01350"/>
    </source>
</evidence>
<evidence type="ECO:0000256" key="1">
    <source>
        <dbReference type="ARBA" id="ARBA00004959"/>
    </source>
</evidence>
<dbReference type="InterPro" id="IPR002204">
    <property type="entry name" value="3-OH-isobutyrate_DH-rel_CS"/>
</dbReference>
<dbReference type="GO" id="GO:0016054">
    <property type="term" value="P:organic acid catabolic process"/>
    <property type="evidence" value="ECO:0007669"/>
    <property type="project" value="UniProtKB-ARBA"/>
</dbReference>
<dbReference type="PRINTS" id="PR00076">
    <property type="entry name" value="6PGDHDRGNASE"/>
</dbReference>
<feature type="domain" description="6-phosphogluconate dehydrogenase C-terminal" evidence="5">
    <location>
        <begin position="181"/>
        <end position="333"/>
    </location>
</feature>
<dbReference type="InterPro" id="IPR006114">
    <property type="entry name" value="6PGDH_C"/>
</dbReference>
<dbReference type="Gene3D" id="1.10.1040.10">
    <property type="entry name" value="N-(1-d-carboxylethyl)-l-norvaline Dehydrogenase, domain 2"/>
    <property type="match status" value="1"/>
</dbReference>
<keyword evidence="3" id="KW-0560">Oxidoreductase</keyword>
<evidence type="ECO:0000256" key="3">
    <source>
        <dbReference type="ARBA" id="ARBA00023002"/>
    </source>
</evidence>
<dbReference type="InterPro" id="IPR006115">
    <property type="entry name" value="6PGDH_NADP-bd"/>
</dbReference>
<dbReference type="GO" id="GO:0006098">
    <property type="term" value="P:pentose-phosphate shunt"/>
    <property type="evidence" value="ECO:0007669"/>
    <property type="project" value="UniProtKB-UniPathway"/>
</dbReference>
<evidence type="ECO:0000256" key="4">
    <source>
        <dbReference type="ARBA" id="ARBA00023064"/>
    </source>
</evidence>
<proteinExistence type="inferred from homology"/>
<comment type="similarity">
    <text evidence="2">Belongs to the 6-phosphogluconate dehydrogenase family.</text>
</comment>
<comment type="pathway">
    <text evidence="1">Carbohydrate degradation; pentose phosphate pathway.</text>
</comment>
<dbReference type="GO" id="GO:0050661">
    <property type="term" value="F:NADP binding"/>
    <property type="evidence" value="ECO:0007669"/>
    <property type="project" value="InterPro"/>
</dbReference>
<dbReference type="Gene3D" id="3.40.50.720">
    <property type="entry name" value="NAD(P)-binding Rossmann-like Domain"/>
    <property type="match status" value="1"/>
</dbReference>
<reference evidence="6 7" key="1">
    <citation type="submission" date="2016-05" db="EMBL/GenBank/DDBJ databases">
        <authorList>
            <person name="Lavstsen T."/>
            <person name="Jespersen J.S."/>
        </authorList>
    </citation>
    <scope>NUCLEOTIDE SEQUENCE [LARGE SCALE GENOMIC DNA]</scope>
    <source>
        <strain evidence="6 7">KCJ1736</strain>
    </source>
</reference>
<dbReference type="NCBIfam" id="NF007161">
    <property type="entry name" value="PRK09599.1"/>
    <property type="match status" value="1"/>
</dbReference>
<dbReference type="Proteomes" id="UP000077098">
    <property type="component" value="Unassembled WGS sequence"/>
</dbReference>
<evidence type="ECO:0000313" key="6">
    <source>
        <dbReference type="EMBL" id="OAE36358.1"/>
    </source>
</evidence>
<dbReference type="UniPathway" id="UPA00115"/>
<dbReference type="InterPro" id="IPR036291">
    <property type="entry name" value="NAD(P)-bd_dom_sf"/>
</dbReference>
<dbReference type="SMART" id="SM01350">
    <property type="entry name" value="6PGD"/>
    <property type="match status" value="1"/>
</dbReference>
<evidence type="ECO:0000256" key="2">
    <source>
        <dbReference type="ARBA" id="ARBA00008419"/>
    </source>
</evidence>
<dbReference type="Pfam" id="PF03446">
    <property type="entry name" value="NAD_binding_2"/>
    <property type="match status" value="1"/>
</dbReference>
<keyword evidence="4" id="KW-0311">Gluconate utilization</keyword>
<dbReference type="NCBIfam" id="TIGR00872">
    <property type="entry name" value="gnd_rel"/>
    <property type="match status" value="1"/>
</dbReference>
<dbReference type="SUPFAM" id="SSF51735">
    <property type="entry name" value="NAD(P)-binding Rossmann-fold domains"/>
    <property type="match status" value="1"/>
</dbReference>
<dbReference type="Pfam" id="PF00393">
    <property type="entry name" value="6PGD"/>
    <property type="match status" value="1"/>
</dbReference>
<dbReference type="InterPro" id="IPR004849">
    <property type="entry name" value="6DGDH_YqeC"/>
</dbReference>
<dbReference type="PROSITE" id="PS00895">
    <property type="entry name" value="3_HYDROXYISOBUT_DH"/>
    <property type="match status" value="1"/>
</dbReference>
<name>A0A176WTA1_AGRTU</name>
<protein>
    <submittedName>
        <fullName evidence="6">6-phosphogluconate dehydrogenase (Decarboxylating)</fullName>
    </submittedName>
</protein>
<dbReference type="SUPFAM" id="SSF48179">
    <property type="entry name" value="6-phosphogluconate dehydrogenase C-terminal domain-like"/>
    <property type="match status" value="1"/>
</dbReference>
<evidence type="ECO:0000313" key="7">
    <source>
        <dbReference type="Proteomes" id="UP000077098"/>
    </source>
</evidence>
<dbReference type="AlphaFoldDB" id="A0A176WTA1"/>
<dbReference type="GO" id="GO:0004616">
    <property type="term" value="F:phosphogluconate dehydrogenase (decarboxylating) activity"/>
    <property type="evidence" value="ECO:0007669"/>
    <property type="project" value="InterPro"/>
</dbReference>
<accession>A0A176WTA1</accession>
<dbReference type="EMBL" id="LXPS01000041">
    <property type="protein sequence ID" value="OAE36358.1"/>
    <property type="molecule type" value="Genomic_DNA"/>
</dbReference>